<reference evidence="1" key="1">
    <citation type="submission" date="2021-12" db="EMBL/GenBank/DDBJ databases">
        <authorList>
            <person name="King R."/>
        </authorList>
    </citation>
    <scope>NUCLEOTIDE SEQUENCE</scope>
</reference>
<dbReference type="PANTHER" id="PTHR45913">
    <property type="entry name" value="EPM2A-INTERACTING PROTEIN 1"/>
    <property type="match status" value="1"/>
</dbReference>
<dbReference type="PANTHER" id="PTHR45913:SF5">
    <property type="entry name" value="GENERAL TRANSCRIPTION FACTOR II-I REPEAT DOMAIN-CONTAINING PROTEIN 2A-LIKE PROTEIN"/>
    <property type="match status" value="1"/>
</dbReference>
<sequence>MHLNIINLELQGKGKTIIEMISAVNAFISKLQLMVGQLKRKDLKDFPSLKAMIPQLNHDTYEAKLSNILEQFEMRFYDCSKLANIASFMSYPFSCKNHEELATDYIRYTSQSYSI</sequence>
<dbReference type="EMBL" id="OU963908">
    <property type="protein sequence ID" value="CAH0399767.1"/>
    <property type="molecule type" value="Genomic_DNA"/>
</dbReference>
<evidence type="ECO:0000313" key="2">
    <source>
        <dbReference type="Proteomes" id="UP001153292"/>
    </source>
</evidence>
<accession>A0ABN8AUN5</accession>
<proteinExistence type="predicted"/>
<name>A0ABN8AUN5_CHISP</name>
<protein>
    <submittedName>
        <fullName evidence="1">Uncharacterized protein</fullName>
    </submittedName>
</protein>
<organism evidence="1 2">
    <name type="scientific">Chilo suppressalis</name>
    <name type="common">Asiatic rice borer moth</name>
    <dbReference type="NCBI Taxonomy" id="168631"/>
    <lineage>
        <taxon>Eukaryota</taxon>
        <taxon>Metazoa</taxon>
        <taxon>Ecdysozoa</taxon>
        <taxon>Arthropoda</taxon>
        <taxon>Hexapoda</taxon>
        <taxon>Insecta</taxon>
        <taxon>Pterygota</taxon>
        <taxon>Neoptera</taxon>
        <taxon>Endopterygota</taxon>
        <taxon>Lepidoptera</taxon>
        <taxon>Glossata</taxon>
        <taxon>Ditrysia</taxon>
        <taxon>Pyraloidea</taxon>
        <taxon>Crambidae</taxon>
        <taxon>Crambinae</taxon>
        <taxon>Chilo</taxon>
    </lineage>
</organism>
<gene>
    <name evidence="1" type="ORF">CHILSU_LOCUS2932</name>
</gene>
<evidence type="ECO:0000313" key="1">
    <source>
        <dbReference type="EMBL" id="CAH0399767.1"/>
    </source>
</evidence>
<dbReference type="Proteomes" id="UP001153292">
    <property type="component" value="Chromosome 15"/>
</dbReference>
<keyword evidence="2" id="KW-1185">Reference proteome</keyword>